<dbReference type="EMBL" id="CP136897">
    <property type="protein sequence ID" value="WOL16659.1"/>
    <property type="molecule type" value="Genomic_DNA"/>
</dbReference>
<protein>
    <recommendedName>
        <fullName evidence="7">WEB family protein</fullName>
    </recommendedName>
</protein>
<feature type="region of interest" description="Disordered" evidence="4">
    <location>
        <begin position="1"/>
        <end position="85"/>
    </location>
</feature>
<proteinExistence type="inferred from homology"/>
<gene>
    <name evidence="5" type="ORF">Cni_G25447</name>
</gene>
<dbReference type="SUPFAM" id="SSF57997">
    <property type="entry name" value="Tropomyosin"/>
    <property type="match status" value="1"/>
</dbReference>
<dbReference type="Pfam" id="PF05701">
    <property type="entry name" value="WEMBL"/>
    <property type="match status" value="1"/>
</dbReference>
<name>A0AAQ3KXQ7_9LILI</name>
<dbReference type="PANTHER" id="PTHR23160">
    <property type="entry name" value="SYNAPTONEMAL COMPLEX PROTEIN-RELATED"/>
    <property type="match status" value="1"/>
</dbReference>
<evidence type="ECO:0000256" key="1">
    <source>
        <dbReference type="ARBA" id="ARBA00005485"/>
    </source>
</evidence>
<feature type="coiled-coil region" evidence="3">
    <location>
        <begin position="263"/>
        <end position="361"/>
    </location>
</feature>
<evidence type="ECO:0008006" key="7">
    <source>
        <dbReference type="Google" id="ProtNLM"/>
    </source>
</evidence>
<feature type="region of interest" description="Disordered" evidence="4">
    <location>
        <begin position="828"/>
        <end position="984"/>
    </location>
</feature>
<accession>A0AAQ3KXQ7</accession>
<evidence type="ECO:0000313" key="5">
    <source>
        <dbReference type="EMBL" id="WOL16659.1"/>
    </source>
</evidence>
<dbReference type="PANTHER" id="PTHR23160:SF20">
    <property type="entry name" value="OS02G0439200 PROTEIN"/>
    <property type="match status" value="1"/>
</dbReference>
<evidence type="ECO:0000256" key="3">
    <source>
        <dbReference type="SAM" id="Coils"/>
    </source>
</evidence>
<evidence type="ECO:0000313" key="6">
    <source>
        <dbReference type="Proteomes" id="UP001327560"/>
    </source>
</evidence>
<sequence>MFSSKSKSGLSDASINKGAPATPRAGRLGRAGSAKADPATPSPQQSARLSIDRSPKSVESKPTIEHRSPKITTPDKQTRGAKGSELQAQLSALQDELKKVKERLASVEKEKGQILEELKYAKRSADDANDRLQDALVAQRIAEESSEIDKFRADELEQAGIDAQQKKEEEWQKELEIARNQHAVDVAALLATTQELQRAKHELAMTTEAKNSALNHADDAMKIAEINADKVDFLSKEVVHLKALLDSANECKNNETSELAEKGAYLEAQLNLVQEDLKKANEQLASVEEEKLHILEELKEAKRLSEESNEKLKENLETQKRAEEALETYKTHASELEQERIQNSQKREEEWQKRLESLENQHSLSAVTLVSTTEELEKVKLDLRMAIDAKNTALAQACDATMSAEINAEKLELLSGEVSHLKALVDSKKELESELVALKSELEKAKATENKLIETESLVEALKVEVSDAKKAESDARYLVDEWKKKAEQLEVQLEETNELRKTSLETIASVTKQLEESNAVLQDKECEVAALTGKVESLNLEVARHKTELDESTQQLDISQQEAAEMGKMIAVLKSELKIVEEAKNNAVNNEEIAISNIESLTEEKTKLENELDYTLGELENVKKAMEGLASALHEVSTEARETQEKFITKQSEVEDSHAQIEELKMIIKKNQESYEVMLETSKHEIVCLQDTIKKLEREFEESRSEWDLKAHDFASSIRRSEEEVTTMKANMDKLSDSMKEAELRVRAAKEDELQLMDKLQHIESEASAASKVAEEAKAESLRLKEMVLDKENELQSVIQDNDDLKIREAAALEKVQELSSLLAEAAAKKPEENGETPRNIDESDLTISVDFPGQNSPDEKSIQEVPSEKVEEHRGDSGILHEENWNNGTQEKEQLDTEGKICENGKTMDEDFSSEREHETESTYNESDAKMDGVGFEVANGLSSDNMENGAISPSKQQQQQKKKKAFMQKFGSLLKKKNNHK</sequence>
<dbReference type="GO" id="GO:0007131">
    <property type="term" value="P:reciprocal meiotic recombination"/>
    <property type="evidence" value="ECO:0007669"/>
    <property type="project" value="TreeGrafter"/>
</dbReference>
<keyword evidence="2 3" id="KW-0175">Coiled coil</keyword>
<dbReference type="InterPro" id="IPR008545">
    <property type="entry name" value="Web"/>
</dbReference>
<feature type="coiled-coil region" evidence="3">
    <location>
        <begin position="421"/>
        <end position="626"/>
    </location>
</feature>
<evidence type="ECO:0000256" key="4">
    <source>
        <dbReference type="SAM" id="MobiDB-lite"/>
    </source>
</evidence>
<keyword evidence="6" id="KW-1185">Reference proteome</keyword>
<dbReference type="Proteomes" id="UP001327560">
    <property type="component" value="Chromosome 8"/>
</dbReference>
<dbReference type="Gene3D" id="1.10.287.1490">
    <property type="match status" value="1"/>
</dbReference>
<reference evidence="5 6" key="1">
    <citation type="submission" date="2023-10" db="EMBL/GenBank/DDBJ databases">
        <title>Chromosome-scale genome assembly provides insights into flower coloration mechanisms of Canna indica.</title>
        <authorList>
            <person name="Li C."/>
        </authorList>
    </citation>
    <scope>NUCLEOTIDE SEQUENCE [LARGE SCALE GENOMIC DNA]</scope>
    <source>
        <tissue evidence="5">Flower</tissue>
    </source>
</reference>
<organism evidence="5 6">
    <name type="scientific">Canna indica</name>
    <name type="common">Indian-shot</name>
    <dbReference type="NCBI Taxonomy" id="4628"/>
    <lineage>
        <taxon>Eukaryota</taxon>
        <taxon>Viridiplantae</taxon>
        <taxon>Streptophyta</taxon>
        <taxon>Embryophyta</taxon>
        <taxon>Tracheophyta</taxon>
        <taxon>Spermatophyta</taxon>
        <taxon>Magnoliopsida</taxon>
        <taxon>Liliopsida</taxon>
        <taxon>Zingiberales</taxon>
        <taxon>Cannaceae</taxon>
        <taxon>Canna</taxon>
    </lineage>
</organism>
<evidence type="ECO:0000256" key="2">
    <source>
        <dbReference type="ARBA" id="ARBA00023054"/>
    </source>
</evidence>
<dbReference type="AlphaFoldDB" id="A0AAQ3KXQ7"/>
<feature type="compositionally biased region" description="Basic and acidic residues" evidence="4">
    <location>
        <begin position="50"/>
        <end position="68"/>
    </location>
</feature>
<comment type="similarity">
    <text evidence="1">Belongs to the WEB family.</text>
</comment>
<feature type="compositionally biased region" description="Basic and acidic residues" evidence="4">
    <location>
        <begin position="859"/>
        <end position="933"/>
    </location>
</feature>
<feature type="compositionally biased region" description="Polar residues" evidence="4">
    <location>
        <begin position="943"/>
        <end position="957"/>
    </location>
</feature>
<feature type="coiled-coil region" evidence="3">
    <location>
        <begin position="680"/>
        <end position="809"/>
    </location>
</feature>